<dbReference type="Gene3D" id="3.40.50.1820">
    <property type="entry name" value="alpha/beta hydrolase"/>
    <property type="match status" value="1"/>
</dbReference>
<reference evidence="2 3" key="1">
    <citation type="submission" date="2019-09" db="EMBL/GenBank/DDBJ databases">
        <title>Phylogeny of genus Pseudoclavibacter and closely related genus.</title>
        <authorList>
            <person name="Li Y."/>
        </authorList>
    </citation>
    <scope>NUCLEOTIDE SEQUENCE [LARGE SCALE GENOMIC DNA]</scope>
    <source>
        <strain evidence="2 3">KCTC 13959</strain>
    </source>
</reference>
<name>A0A7J5BAC5_9MICO</name>
<dbReference type="InterPro" id="IPR050471">
    <property type="entry name" value="AB_hydrolase"/>
</dbReference>
<dbReference type="PANTHER" id="PTHR43433">
    <property type="entry name" value="HYDROLASE, ALPHA/BETA FOLD FAMILY PROTEIN"/>
    <property type="match status" value="1"/>
</dbReference>
<dbReference type="EMBL" id="WBKB01000005">
    <property type="protein sequence ID" value="KAB1642719.1"/>
    <property type="molecule type" value="Genomic_DNA"/>
</dbReference>
<gene>
    <name evidence="2" type="ORF">F8O05_09690</name>
</gene>
<dbReference type="RefSeq" id="WP_158052521.1">
    <property type="nucleotide sequence ID" value="NZ_WBKB01000005.1"/>
</dbReference>
<organism evidence="2 3">
    <name type="scientific">Gulosibacter chungangensis</name>
    <dbReference type="NCBI Taxonomy" id="979746"/>
    <lineage>
        <taxon>Bacteria</taxon>
        <taxon>Bacillati</taxon>
        <taxon>Actinomycetota</taxon>
        <taxon>Actinomycetes</taxon>
        <taxon>Micrococcales</taxon>
        <taxon>Microbacteriaceae</taxon>
        <taxon>Gulosibacter</taxon>
    </lineage>
</organism>
<sequence>MHEQNPQAVETAYLSIGESEMYSEVAGAGEPVLFLHGGFCSIESLRAQQDALLGDFRVFAFERPGHGRTADIEGDYHYARWLTDTLAYLDAQGLSDAHIVGYSDGAILGLLLAMAHPERVRSVVAIGANLDPSVFSDPSDEDALLSPPDDGEDKDGLERMHYARLSPDGPEHAQTVIDKLLRLWSSEPNIDPAELSRIHARTLIMAGDRDLIPPAHTLQIAAAIPGAQLCILPGTSHWLHAERPALVSQLIREFLLEERR</sequence>
<dbReference type="AlphaFoldDB" id="A0A7J5BAC5"/>
<dbReference type="PANTHER" id="PTHR43433:SF5">
    <property type="entry name" value="AB HYDROLASE-1 DOMAIN-CONTAINING PROTEIN"/>
    <property type="match status" value="1"/>
</dbReference>
<comment type="caution">
    <text evidence="2">The sequence shown here is derived from an EMBL/GenBank/DDBJ whole genome shotgun (WGS) entry which is preliminary data.</text>
</comment>
<proteinExistence type="predicted"/>
<dbReference type="GO" id="GO:0016787">
    <property type="term" value="F:hydrolase activity"/>
    <property type="evidence" value="ECO:0007669"/>
    <property type="project" value="UniProtKB-KW"/>
</dbReference>
<dbReference type="OrthoDB" id="4481859at2"/>
<feature type="domain" description="AB hydrolase-1" evidence="1">
    <location>
        <begin position="32"/>
        <end position="248"/>
    </location>
</feature>
<dbReference type="PRINTS" id="PR00111">
    <property type="entry name" value="ABHYDROLASE"/>
</dbReference>
<dbReference type="InterPro" id="IPR000073">
    <property type="entry name" value="AB_hydrolase_1"/>
</dbReference>
<evidence type="ECO:0000313" key="3">
    <source>
        <dbReference type="Proteomes" id="UP000433493"/>
    </source>
</evidence>
<evidence type="ECO:0000313" key="2">
    <source>
        <dbReference type="EMBL" id="KAB1642719.1"/>
    </source>
</evidence>
<dbReference type="SUPFAM" id="SSF53474">
    <property type="entry name" value="alpha/beta-Hydrolases"/>
    <property type="match status" value="1"/>
</dbReference>
<keyword evidence="2" id="KW-0378">Hydrolase</keyword>
<dbReference type="InterPro" id="IPR029058">
    <property type="entry name" value="AB_hydrolase_fold"/>
</dbReference>
<protein>
    <submittedName>
        <fullName evidence="2">Alpha/beta hydrolase</fullName>
    </submittedName>
</protein>
<dbReference type="Pfam" id="PF12697">
    <property type="entry name" value="Abhydrolase_6"/>
    <property type="match status" value="1"/>
</dbReference>
<dbReference type="Proteomes" id="UP000433493">
    <property type="component" value="Unassembled WGS sequence"/>
</dbReference>
<keyword evidence="3" id="KW-1185">Reference proteome</keyword>
<accession>A0A7J5BAC5</accession>
<evidence type="ECO:0000259" key="1">
    <source>
        <dbReference type="Pfam" id="PF12697"/>
    </source>
</evidence>